<feature type="compositionally biased region" description="Low complexity" evidence="2">
    <location>
        <begin position="55"/>
        <end position="69"/>
    </location>
</feature>
<feature type="region of interest" description="Disordered" evidence="2">
    <location>
        <begin position="1"/>
        <end position="214"/>
    </location>
</feature>
<dbReference type="InterPro" id="IPR012677">
    <property type="entry name" value="Nucleotide-bd_a/b_plait_sf"/>
</dbReference>
<gene>
    <name evidence="4" type="ORF">CSSPTR1EN2_LOCUS17034</name>
</gene>
<proteinExistence type="predicted"/>
<organism evidence="4 5">
    <name type="scientific">Sphagnum troendelagicum</name>
    <dbReference type="NCBI Taxonomy" id="128251"/>
    <lineage>
        <taxon>Eukaryota</taxon>
        <taxon>Viridiplantae</taxon>
        <taxon>Streptophyta</taxon>
        <taxon>Embryophyta</taxon>
        <taxon>Bryophyta</taxon>
        <taxon>Sphagnophytina</taxon>
        <taxon>Sphagnopsida</taxon>
        <taxon>Sphagnales</taxon>
        <taxon>Sphagnaceae</taxon>
        <taxon>Sphagnum</taxon>
    </lineage>
</organism>
<feature type="compositionally biased region" description="Basic and acidic residues" evidence="2">
    <location>
        <begin position="107"/>
        <end position="122"/>
    </location>
</feature>
<feature type="compositionally biased region" description="Basic and acidic residues" evidence="2">
    <location>
        <begin position="197"/>
        <end position="211"/>
    </location>
</feature>
<dbReference type="EMBL" id="OZ019896">
    <property type="protein sequence ID" value="CAK9223843.1"/>
    <property type="molecule type" value="Genomic_DNA"/>
</dbReference>
<dbReference type="PROSITE" id="PS50102">
    <property type="entry name" value="RRM"/>
    <property type="match status" value="1"/>
</dbReference>
<evidence type="ECO:0000313" key="4">
    <source>
        <dbReference type="EMBL" id="CAK9223843.1"/>
    </source>
</evidence>
<feature type="domain" description="RRM" evidence="3">
    <location>
        <begin position="626"/>
        <end position="698"/>
    </location>
</feature>
<dbReference type="SUPFAM" id="SSF54928">
    <property type="entry name" value="RNA-binding domain, RBD"/>
    <property type="match status" value="1"/>
</dbReference>
<feature type="compositionally biased region" description="Acidic residues" evidence="2">
    <location>
        <begin position="1"/>
        <end position="37"/>
    </location>
</feature>
<evidence type="ECO:0000259" key="3">
    <source>
        <dbReference type="PROSITE" id="PS50102"/>
    </source>
</evidence>
<reference evidence="4" key="1">
    <citation type="submission" date="2024-02" db="EMBL/GenBank/DDBJ databases">
        <authorList>
            <consortium name="ELIXIR-Norway"/>
            <consortium name="Elixir Norway"/>
        </authorList>
    </citation>
    <scope>NUCLEOTIDE SEQUENCE</scope>
</reference>
<feature type="compositionally biased region" description="Acidic residues" evidence="2">
    <location>
        <begin position="156"/>
        <end position="184"/>
    </location>
</feature>
<name>A0ABP0UKK4_9BRYO</name>
<evidence type="ECO:0000313" key="5">
    <source>
        <dbReference type="Proteomes" id="UP001497512"/>
    </source>
</evidence>
<evidence type="ECO:0000256" key="1">
    <source>
        <dbReference type="PROSITE-ProRule" id="PRU00176"/>
    </source>
</evidence>
<dbReference type="InterPro" id="IPR000504">
    <property type="entry name" value="RRM_dom"/>
</dbReference>
<feature type="compositionally biased region" description="Basic and acidic residues" evidence="2">
    <location>
        <begin position="70"/>
        <end position="85"/>
    </location>
</feature>
<keyword evidence="1" id="KW-0694">RNA-binding</keyword>
<accession>A0ABP0UKK4</accession>
<dbReference type="Proteomes" id="UP001497512">
    <property type="component" value="Chromosome 4"/>
</dbReference>
<dbReference type="InterPro" id="IPR035979">
    <property type="entry name" value="RBD_domain_sf"/>
</dbReference>
<keyword evidence="5" id="KW-1185">Reference proteome</keyword>
<dbReference type="Gene3D" id="3.30.70.330">
    <property type="match status" value="1"/>
</dbReference>
<sequence length="700" mass="75495">MAEWEDEYEVKDEELVDFEGSDYGFDSDDERLEEEVTAVERNGSSNHKRSETEQAMAAPAPAAMEGNNKTLEKKEKENEEKENKKMGALKLQNQRKEAEKSGAGLERGGHHNNKQDDGKRDATVAPVSKSSVALLEGEGKGVGLSRHKKHHKADLEDGELDDAAMPEGSDPEAEANAGGDDDDEIEHHERKRRKSRFAAERSSEDKDKNKYPEGLALAQFRQSRGQGSSRTNLDHSSIASRVARSMTAVGFNSPNMVVGGAGIMGPGRPPVSLEFTQIPFNCQGLPGPLGWMPTTGRPEMQNHIMEAMAAQEYILRSHQHMMQLAHANVRGPVRPSIGGPPTRPFMGLDLVEPRVPVGPHQIMHLQVNQAPDAGTAMNFPGRMEAARRMLQPVFGAGPGAGGMMNQFANRPGASPGIGAVRQQGVWASPPLGGQMQQLPIGRARGQVRGRGQMVGPSWGDFQAQGISTGIPAHPGGIGQGVAINVGPAFGPGGMMDMGSPKRQSSIPQMMRGSSIDTNREMSSNMNREVHHGEVDGLRRADEGNKGVGTSNGLVPHGFWSANPGVAPTDIKRHRESVQHRQKSFSHPVPGPVTAPIRHINNGKGPNVGTVGNNHLIQLGGQLQKSRVLIVSGLLENTSMAVVVEAFEKQGKITDFKKEERGDAFAITFASVQEATSAKRSLHRTILAGQRITVEYAMPQD</sequence>
<dbReference type="SMART" id="SM00360">
    <property type="entry name" value="RRM"/>
    <property type="match status" value="1"/>
</dbReference>
<evidence type="ECO:0000256" key="2">
    <source>
        <dbReference type="SAM" id="MobiDB-lite"/>
    </source>
</evidence>
<dbReference type="CDD" id="cd00590">
    <property type="entry name" value="RRM_SF"/>
    <property type="match status" value="1"/>
</dbReference>
<protein>
    <recommendedName>
        <fullName evidence="3">RRM domain-containing protein</fullName>
    </recommendedName>
</protein>